<comment type="caution">
    <text evidence="2">The sequence shown here is derived from an EMBL/GenBank/DDBJ whole genome shotgun (WGS) entry which is preliminary data.</text>
</comment>
<dbReference type="PANTHER" id="PTHR35884:SF1">
    <property type="entry name" value="MONALYSIN BETA BARREL PORE-FORMING DOMAIN-CONTAINING PROTEIN-RELATED"/>
    <property type="match status" value="1"/>
</dbReference>
<dbReference type="EMBL" id="AJWJ01000026">
    <property type="protein sequence ID" value="KAF2077554.1"/>
    <property type="molecule type" value="Genomic_DNA"/>
</dbReference>
<dbReference type="InterPro" id="IPR038768">
    <property type="entry name" value="SmlA"/>
</dbReference>
<evidence type="ECO:0000259" key="1">
    <source>
        <dbReference type="Pfam" id="PF18063"/>
    </source>
</evidence>
<name>A0A8J4Q2D1_9MYCE</name>
<protein>
    <recommendedName>
        <fullName evidence="1">Monalysin Pore-forming domain-containing protein</fullName>
    </recommendedName>
</protein>
<feature type="domain" description="Monalysin Pore-forming" evidence="1">
    <location>
        <begin position="47"/>
        <end position="268"/>
    </location>
</feature>
<sequence>MQDLDTIYQGTLKVCPEKSYCIKIFNNGFIEDFFSNTKKYNPLENIKTVDSNFQLDCYMTGKSAQPAVLIKNRNKKVLCDIRLDGPIRVNGIIVQGNFGLPAEYQFEVSVVCNLSSFVRSYYIEGIPSKMKMEKKKGFSKIFKTSQDIKKGVTGGILGCERSSVVTSGFEYEENIIPEESTQFWSQTLDQGKHLVYQTQLIYAFKFKGNKEDISYIAQFNPTLEFHEILDEFYFFVPIYRNDQYAIPPTSDQLQSPIEYDAMIEYLKNNPLAWQ</sequence>
<dbReference type="Pfam" id="PF18063">
    <property type="entry name" value="BB_PF"/>
    <property type="match status" value="1"/>
</dbReference>
<dbReference type="PANTHER" id="PTHR35884">
    <property type="entry name" value="SMALL AGGREGATE FORMATION PROTEIN"/>
    <property type="match status" value="1"/>
</dbReference>
<reference evidence="2" key="1">
    <citation type="submission" date="2020-01" db="EMBL/GenBank/DDBJ databases">
        <title>Development of genomics and gene disruption for Polysphondylium violaceum indicates a role for the polyketide synthase stlB in stalk morphogenesis.</title>
        <authorList>
            <person name="Narita B."/>
            <person name="Kawabe Y."/>
            <person name="Kin K."/>
            <person name="Saito T."/>
            <person name="Gibbs R."/>
            <person name="Kuspa A."/>
            <person name="Muzny D."/>
            <person name="Queller D."/>
            <person name="Richards S."/>
            <person name="Strassman J."/>
            <person name="Sucgang R."/>
            <person name="Worley K."/>
            <person name="Schaap P."/>
        </authorList>
    </citation>
    <scope>NUCLEOTIDE SEQUENCE</scope>
    <source>
        <strain evidence="2">QSvi11</strain>
    </source>
</reference>
<keyword evidence="3" id="KW-1185">Reference proteome</keyword>
<dbReference type="AlphaFoldDB" id="A0A8J4Q2D1"/>
<evidence type="ECO:0000313" key="3">
    <source>
        <dbReference type="Proteomes" id="UP000695562"/>
    </source>
</evidence>
<accession>A0A8J4Q2D1</accession>
<organism evidence="2 3">
    <name type="scientific">Polysphondylium violaceum</name>
    <dbReference type="NCBI Taxonomy" id="133409"/>
    <lineage>
        <taxon>Eukaryota</taxon>
        <taxon>Amoebozoa</taxon>
        <taxon>Evosea</taxon>
        <taxon>Eumycetozoa</taxon>
        <taxon>Dictyostelia</taxon>
        <taxon>Dictyosteliales</taxon>
        <taxon>Dictyosteliaceae</taxon>
        <taxon>Polysphondylium</taxon>
    </lineage>
</organism>
<gene>
    <name evidence="2" type="ORF">CYY_001172</name>
</gene>
<proteinExistence type="predicted"/>
<evidence type="ECO:0000313" key="2">
    <source>
        <dbReference type="EMBL" id="KAF2077554.1"/>
    </source>
</evidence>
<dbReference type="GO" id="GO:0031157">
    <property type="term" value="P:regulation of aggregate size involved in sorocarp development"/>
    <property type="evidence" value="ECO:0007669"/>
    <property type="project" value="InterPro"/>
</dbReference>
<dbReference type="Proteomes" id="UP000695562">
    <property type="component" value="Unassembled WGS sequence"/>
</dbReference>
<dbReference type="InterPro" id="IPR040927">
    <property type="entry name" value="PF_Monalysin"/>
</dbReference>